<evidence type="ECO:0000256" key="1">
    <source>
        <dbReference type="ARBA" id="ARBA00004370"/>
    </source>
</evidence>
<sequence length="157" mass="17400">MSTTLNNDQENDSLLQENDVSKADFCLKEFTEEEVKLHNTAQDCWLIIGPQGERKVYDCTMFLDDHPGGPETILEMAGKDANEEFEDIGHSSDARRQLQEFLVGKVKNDVKVVKSSSSASTTNVIAQSIKRENSATFLAISIIAAILAIFLSFGRVE</sequence>
<dbReference type="AlphaFoldDB" id="A0A024G3C4"/>
<dbReference type="Proteomes" id="UP000053237">
    <property type="component" value="Unassembled WGS sequence"/>
</dbReference>
<dbReference type="OrthoDB" id="260519at2759"/>
<dbReference type="PROSITE" id="PS00191">
    <property type="entry name" value="CYTOCHROME_B5_1"/>
    <property type="match status" value="1"/>
</dbReference>
<keyword evidence="2 8" id="KW-0349">Heme</keyword>
<dbReference type="Gene3D" id="3.10.120.10">
    <property type="entry name" value="Cytochrome b5-like heme/steroid binding domain"/>
    <property type="match status" value="1"/>
</dbReference>
<dbReference type="PANTHER" id="PTHR19359">
    <property type="entry name" value="CYTOCHROME B5"/>
    <property type="match status" value="1"/>
</dbReference>
<keyword evidence="11" id="KW-1185">Reference proteome</keyword>
<dbReference type="InterPro" id="IPR018506">
    <property type="entry name" value="Cyt_B5_heme-BS"/>
</dbReference>
<comment type="caution">
    <text evidence="10">The sequence shown here is derived from an EMBL/GenBank/DDBJ whole genome shotgun (WGS) entry which is preliminary data.</text>
</comment>
<keyword evidence="8" id="KW-1133">Transmembrane helix</keyword>
<dbReference type="SUPFAM" id="SSF55856">
    <property type="entry name" value="Cytochrome b5-like heme/steroid binding domain"/>
    <property type="match status" value="1"/>
</dbReference>
<evidence type="ECO:0000256" key="5">
    <source>
        <dbReference type="ARBA" id="ARBA00023004"/>
    </source>
</evidence>
<dbReference type="EMBL" id="CAIX01000014">
    <property type="protein sequence ID" value="CCI41052.1"/>
    <property type="molecule type" value="Genomic_DNA"/>
</dbReference>
<dbReference type="Pfam" id="PF00173">
    <property type="entry name" value="Cyt-b5"/>
    <property type="match status" value="1"/>
</dbReference>
<proteinExistence type="inferred from homology"/>
<evidence type="ECO:0000256" key="7">
    <source>
        <dbReference type="ARBA" id="ARBA00038168"/>
    </source>
</evidence>
<dbReference type="SMART" id="SM01117">
    <property type="entry name" value="Cyt-b5"/>
    <property type="match status" value="1"/>
</dbReference>
<organism evidence="10 11">
    <name type="scientific">Albugo candida</name>
    <dbReference type="NCBI Taxonomy" id="65357"/>
    <lineage>
        <taxon>Eukaryota</taxon>
        <taxon>Sar</taxon>
        <taxon>Stramenopiles</taxon>
        <taxon>Oomycota</taxon>
        <taxon>Peronosporomycetes</taxon>
        <taxon>Albuginales</taxon>
        <taxon>Albuginaceae</taxon>
        <taxon>Albugo</taxon>
    </lineage>
</organism>
<evidence type="ECO:0000313" key="11">
    <source>
        <dbReference type="Proteomes" id="UP000053237"/>
    </source>
</evidence>
<evidence type="ECO:0000259" key="9">
    <source>
        <dbReference type="PROSITE" id="PS50255"/>
    </source>
</evidence>
<name>A0A024G3C4_9STRA</name>
<dbReference type="GO" id="GO:0046872">
    <property type="term" value="F:metal ion binding"/>
    <property type="evidence" value="ECO:0007669"/>
    <property type="project" value="UniProtKB-UniRule"/>
</dbReference>
<reference evidence="10 11" key="1">
    <citation type="submission" date="2012-05" db="EMBL/GenBank/DDBJ databases">
        <title>Recombination and specialization in a pathogen metapopulation.</title>
        <authorList>
            <person name="Gardiner A."/>
            <person name="Kemen E."/>
            <person name="Schultz-Larsen T."/>
            <person name="MacLean D."/>
            <person name="Van Oosterhout C."/>
            <person name="Jones J.D.G."/>
        </authorList>
    </citation>
    <scope>NUCLEOTIDE SEQUENCE [LARGE SCALE GENOMIC DNA]</scope>
    <source>
        <strain evidence="10 11">Ac Nc2</strain>
    </source>
</reference>
<keyword evidence="3 8" id="KW-0812">Transmembrane</keyword>
<keyword evidence="5 8" id="KW-0408">Iron</keyword>
<dbReference type="STRING" id="65357.A0A024G3C4"/>
<evidence type="ECO:0000256" key="2">
    <source>
        <dbReference type="ARBA" id="ARBA00022617"/>
    </source>
</evidence>
<protein>
    <recommendedName>
        <fullName evidence="9">Cytochrome b5 heme-binding domain-containing protein</fullName>
    </recommendedName>
</protein>
<evidence type="ECO:0000256" key="6">
    <source>
        <dbReference type="ARBA" id="ARBA00023136"/>
    </source>
</evidence>
<accession>A0A024G3C4</accession>
<dbReference type="PRINTS" id="PR00363">
    <property type="entry name" value="CYTOCHROMEB5"/>
</dbReference>
<feature type="domain" description="Cytochrome b5 heme-binding" evidence="9">
    <location>
        <begin position="27"/>
        <end position="107"/>
    </location>
</feature>
<dbReference type="GO" id="GO:0020037">
    <property type="term" value="F:heme binding"/>
    <property type="evidence" value="ECO:0007669"/>
    <property type="project" value="UniProtKB-UniRule"/>
</dbReference>
<evidence type="ECO:0000256" key="3">
    <source>
        <dbReference type="ARBA" id="ARBA00022692"/>
    </source>
</evidence>
<comment type="similarity">
    <text evidence="7 8">Belongs to the cytochrome b5 family.</text>
</comment>
<gene>
    <name evidence="10" type="ORF">BN9_018360</name>
</gene>
<dbReference type="FunFam" id="3.10.120.10:FF:000002">
    <property type="entry name" value="Cytochrome b5 type B"/>
    <property type="match status" value="1"/>
</dbReference>
<evidence type="ECO:0000256" key="8">
    <source>
        <dbReference type="RuleBase" id="RU362121"/>
    </source>
</evidence>
<dbReference type="PROSITE" id="PS50255">
    <property type="entry name" value="CYTOCHROME_B5_2"/>
    <property type="match status" value="1"/>
</dbReference>
<dbReference type="InParanoid" id="A0A024G3C4"/>
<evidence type="ECO:0000313" key="10">
    <source>
        <dbReference type="EMBL" id="CCI41052.1"/>
    </source>
</evidence>
<dbReference type="GO" id="GO:0016020">
    <property type="term" value="C:membrane"/>
    <property type="evidence" value="ECO:0007669"/>
    <property type="project" value="UniProtKB-SubCell"/>
</dbReference>
<dbReference type="InterPro" id="IPR050668">
    <property type="entry name" value="Cytochrome_b5"/>
</dbReference>
<comment type="subcellular location">
    <subcellularLocation>
        <location evidence="1">Membrane</location>
    </subcellularLocation>
</comment>
<feature type="transmembrane region" description="Helical" evidence="8">
    <location>
        <begin position="135"/>
        <end position="154"/>
    </location>
</feature>
<dbReference type="InterPro" id="IPR036400">
    <property type="entry name" value="Cyt_B5-like_heme/steroid_sf"/>
</dbReference>
<keyword evidence="4 8" id="KW-0479">Metal-binding</keyword>
<dbReference type="PANTHER" id="PTHR19359:SF14">
    <property type="entry name" value="CYTOCHROME B5 A"/>
    <property type="match status" value="1"/>
</dbReference>
<dbReference type="InterPro" id="IPR001199">
    <property type="entry name" value="Cyt_B5-like_heme/steroid-bd"/>
</dbReference>
<keyword evidence="6 8" id="KW-0472">Membrane</keyword>
<evidence type="ECO:0000256" key="4">
    <source>
        <dbReference type="ARBA" id="ARBA00022723"/>
    </source>
</evidence>